<dbReference type="Proteomes" id="UP000237631">
    <property type="component" value="Unassembled WGS sequence"/>
</dbReference>
<feature type="region of interest" description="Disordered" evidence="1">
    <location>
        <begin position="1"/>
        <end position="123"/>
    </location>
</feature>
<name>A0A2S6BRH4_9PEZI</name>
<comment type="caution">
    <text evidence="2">The sequence shown here is derived from an EMBL/GenBank/DDBJ whole genome shotgun (WGS) entry which is preliminary data.</text>
</comment>
<sequence>MGGISGSNIVEPRSQASTSVTDTNATKERRNLLLVARNEESDAAPRDTGSVTKDAGTWISATPPEDSAEAFNEDIDSYFPRQARQPSMKIGPHDNQITLQAADPKRKRESDSKRDRIKEWLRHSGPKMLHVTATTAMEMQGSEDSAVLKEDAVNDGKEADHLHSGSNDCETTVRSDADGSESDCMQ</sequence>
<dbReference type="AlphaFoldDB" id="A0A2S6BRH4"/>
<protein>
    <submittedName>
        <fullName evidence="2">Uncharacterized protein</fullName>
    </submittedName>
</protein>
<accession>A0A2S6BRH4</accession>
<evidence type="ECO:0000313" key="3">
    <source>
        <dbReference type="Proteomes" id="UP000237631"/>
    </source>
</evidence>
<feature type="region of interest" description="Disordered" evidence="1">
    <location>
        <begin position="139"/>
        <end position="186"/>
    </location>
</feature>
<proteinExistence type="predicted"/>
<organism evidence="2 3">
    <name type="scientific">Cercospora berteroae</name>
    <dbReference type="NCBI Taxonomy" id="357750"/>
    <lineage>
        <taxon>Eukaryota</taxon>
        <taxon>Fungi</taxon>
        <taxon>Dikarya</taxon>
        <taxon>Ascomycota</taxon>
        <taxon>Pezizomycotina</taxon>
        <taxon>Dothideomycetes</taxon>
        <taxon>Dothideomycetidae</taxon>
        <taxon>Mycosphaerellales</taxon>
        <taxon>Mycosphaerellaceae</taxon>
        <taxon>Cercospora</taxon>
    </lineage>
</organism>
<evidence type="ECO:0000256" key="1">
    <source>
        <dbReference type="SAM" id="MobiDB-lite"/>
    </source>
</evidence>
<dbReference type="OrthoDB" id="10413638at2759"/>
<evidence type="ECO:0000313" key="2">
    <source>
        <dbReference type="EMBL" id="PPJ50074.1"/>
    </source>
</evidence>
<gene>
    <name evidence="2" type="ORF">CBER1_05051</name>
</gene>
<feature type="compositionally biased region" description="Polar residues" evidence="1">
    <location>
        <begin position="14"/>
        <end position="24"/>
    </location>
</feature>
<keyword evidence="3" id="KW-1185">Reference proteome</keyword>
<feature type="compositionally biased region" description="Basic and acidic residues" evidence="1">
    <location>
        <begin position="146"/>
        <end position="163"/>
    </location>
</feature>
<dbReference type="EMBL" id="PNEN01001793">
    <property type="protein sequence ID" value="PPJ50074.1"/>
    <property type="molecule type" value="Genomic_DNA"/>
</dbReference>
<feature type="compositionally biased region" description="Acidic residues" evidence="1">
    <location>
        <begin position="66"/>
        <end position="76"/>
    </location>
</feature>
<feature type="compositionally biased region" description="Basic and acidic residues" evidence="1">
    <location>
        <begin position="25"/>
        <end position="45"/>
    </location>
</feature>
<reference evidence="3" key="1">
    <citation type="journal article" date="2017" name="bioRxiv">
        <title>Conservation of a gene cluster reveals novel cercosporin biosynthetic mechanisms and extends production to the genus Colletotrichum.</title>
        <authorList>
            <person name="de Jonge R."/>
            <person name="Ebert M.K."/>
            <person name="Huitt-Roehl C.R."/>
            <person name="Pal P."/>
            <person name="Suttle J.C."/>
            <person name="Spanner R.E."/>
            <person name="Neubauer J.D."/>
            <person name="Jurick W.M.II."/>
            <person name="Stott K.A."/>
            <person name="Secor G.A."/>
            <person name="Thomma B.P.H.J."/>
            <person name="Van de Peer Y."/>
            <person name="Townsend C.A."/>
            <person name="Bolton M.D."/>
        </authorList>
    </citation>
    <scope>NUCLEOTIDE SEQUENCE [LARGE SCALE GENOMIC DNA]</scope>
    <source>
        <strain evidence="3">CBS538.71</strain>
    </source>
</reference>
<feature type="compositionally biased region" description="Basic and acidic residues" evidence="1">
    <location>
        <begin position="103"/>
        <end position="122"/>
    </location>
</feature>